<proteinExistence type="predicted"/>
<accession>A0A382UKI5</accession>
<protein>
    <submittedName>
        <fullName evidence="1">Uncharacterized protein</fullName>
    </submittedName>
</protein>
<dbReference type="AlphaFoldDB" id="A0A382UKI5"/>
<reference evidence="1" key="1">
    <citation type="submission" date="2018-05" db="EMBL/GenBank/DDBJ databases">
        <authorList>
            <person name="Lanie J.A."/>
            <person name="Ng W.-L."/>
            <person name="Kazmierczak K.M."/>
            <person name="Andrzejewski T.M."/>
            <person name="Davidsen T.M."/>
            <person name="Wayne K.J."/>
            <person name="Tettelin H."/>
            <person name="Glass J.I."/>
            <person name="Rusch D."/>
            <person name="Podicherti R."/>
            <person name="Tsui H.-C.T."/>
            <person name="Winkler M.E."/>
        </authorList>
    </citation>
    <scope>NUCLEOTIDE SEQUENCE</scope>
</reference>
<sequence length="72" mass="8382">MKGEFVIMINGELITYKNYDDIPDKFDHVIKFLPDWPPGDPETGHTEEEHQFMATFNNKLQKLMEIERAGGN</sequence>
<organism evidence="1">
    <name type="scientific">marine metagenome</name>
    <dbReference type="NCBI Taxonomy" id="408172"/>
    <lineage>
        <taxon>unclassified sequences</taxon>
        <taxon>metagenomes</taxon>
        <taxon>ecological metagenomes</taxon>
    </lineage>
</organism>
<gene>
    <name evidence="1" type="ORF">METZ01_LOCUS387526</name>
</gene>
<name>A0A382UKI5_9ZZZZ</name>
<evidence type="ECO:0000313" key="1">
    <source>
        <dbReference type="EMBL" id="SVD34672.1"/>
    </source>
</evidence>
<dbReference type="EMBL" id="UINC01144879">
    <property type="protein sequence ID" value="SVD34672.1"/>
    <property type="molecule type" value="Genomic_DNA"/>
</dbReference>